<dbReference type="Proteomes" id="UP000314294">
    <property type="component" value="Unassembled WGS sequence"/>
</dbReference>
<organism evidence="1 2">
    <name type="scientific">Liparis tanakae</name>
    <name type="common">Tanaka's snailfish</name>
    <dbReference type="NCBI Taxonomy" id="230148"/>
    <lineage>
        <taxon>Eukaryota</taxon>
        <taxon>Metazoa</taxon>
        <taxon>Chordata</taxon>
        <taxon>Craniata</taxon>
        <taxon>Vertebrata</taxon>
        <taxon>Euteleostomi</taxon>
        <taxon>Actinopterygii</taxon>
        <taxon>Neopterygii</taxon>
        <taxon>Teleostei</taxon>
        <taxon>Neoteleostei</taxon>
        <taxon>Acanthomorphata</taxon>
        <taxon>Eupercaria</taxon>
        <taxon>Perciformes</taxon>
        <taxon>Cottioidei</taxon>
        <taxon>Cottales</taxon>
        <taxon>Liparidae</taxon>
        <taxon>Liparis</taxon>
    </lineage>
</organism>
<gene>
    <name evidence="1" type="ORF">EYF80_057401</name>
</gene>
<proteinExistence type="predicted"/>
<dbReference type="AlphaFoldDB" id="A0A4Z2EUW3"/>
<sequence>MARTSPRDLERPSLAAKQLDPCYLEDVSRAFVTTPTFEYLLQLVELSALEFAAQERRFNEEAQLGEAGLVRAHLEPLAWGDELQSVHRGDVIQA</sequence>
<name>A0A4Z2EUW3_9TELE</name>
<evidence type="ECO:0000313" key="2">
    <source>
        <dbReference type="Proteomes" id="UP000314294"/>
    </source>
</evidence>
<comment type="caution">
    <text evidence="1">The sequence shown here is derived from an EMBL/GenBank/DDBJ whole genome shotgun (WGS) entry which is preliminary data.</text>
</comment>
<accession>A0A4Z2EUW3</accession>
<protein>
    <submittedName>
        <fullName evidence="1">Uncharacterized protein</fullName>
    </submittedName>
</protein>
<keyword evidence="2" id="KW-1185">Reference proteome</keyword>
<evidence type="ECO:0000313" key="1">
    <source>
        <dbReference type="EMBL" id="TNN32440.1"/>
    </source>
</evidence>
<reference evidence="1 2" key="1">
    <citation type="submission" date="2019-03" db="EMBL/GenBank/DDBJ databases">
        <title>First draft genome of Liparis tanakae, snailfish: a comprehensive survey of snailfish specific genes.</title>
        <authorList>
            <person name="Kim W."/>
            <person name="Song I."/>
            <person name="Jeong J.-H."/>
            <person name="Kim D."/>
            <person name="Kim S."/>
            <person name="Ryu S."/>
            <person name="Song J.Y."/>
            <person name="Lee S.K."/>
        </authorList>
    </citation>
    <scope>NUCLEOTIDE SEQUENCE [LARGE SCALE GENOMIC DNA]</scope>
    <source>
        <tissue evidence="1">Muscle</tissue>
    </source>
</reference>
<dbReference type="EMBL" id="SRLO01002700">
    <property type="protein sequence ID" value="TNN32440.1"/>
    <property type="molecule type" value="Genomic_DNA"/>
</dbReference>